<dbReference type="Pfam" id="PF01844">
    <property type="entry name" value="HNH"/>
    <property type="match status" value="1"/>
</dbReference>
<dbReference type="GO" id="GO:0008270">
    <property type="term" value="F:zinc ion binding"/>
    <property type="evidence" value="ECO:0007669"/>
    <property type="project" value="InterPro"/>
</dbReference>
<dbReference type="InterPro" id="IPR003615">
    <property type="entry name" value="HNH_nuc"/>
</dbReference>
<dbReference type="Gene3D" id="1.10.30.50">
    <property type="match status" value="1"/>
</dbReference>
<protein>
    <recommendedName>
        <fullName evidence="1">HNH nuclease domain-containing protein</fullName>
    </recommendedName>
</protein>
<dbReference type="GO" id="GO:0003676">
    <property type="term" value="F:nucleic acid binding"/>
    <property type="evidence" value="ECO:0007669"/>
    <property type="project" value="InterPro"/>
</dbReference>
<evidence type="ECO:0000313" key="2">
    <source>
        <dbReference type="EMBL" id="KKL81049.1"/>
    </source>
</evidence>
<dbReference type="AlphaFoldDB" id="A0A0F9F3P9"/>
<dbReference type="InterPro" id="IPR002711">
    <property type="entry name" value="HNH"/>
</dbReference>
<name>A0A0F9F3P9_9ZZZZ</name>
<dbReference type="EMBL" id="LAZR01022676">
    <property type="protein sequence ID" value="KKL81049.1"/>
    <property type="molecule type" value="Genomic_DNA"/>
</dbReference>
<reference evidence="2" key="1">
    <citation type="journal article" date="2015" name="Nature">
        <title>Complex archaea that bridge the gap between prokaryotes and eukaryotes.</title>
        <authorList>
            <person name="Spang A."/>
            <person name="Saw J.H."/>
            <person name="Jorgensen S.L."/>
            <person name="Zaremba-Niedzwiedzka K."/>
            <person name="Martijn J."/>
            <person name="Lind A.E."/>
            <person name="van Eijk R."/>
            <person name="Schleper C."/>
            <person name="Guy L."/>
            <person name="Ettema T.J."/>
        </authorList>
    </citation>
    <scope>NUCLEOTIDE SEQUENCE</scope>
</reference>
<dbReference type="SMART" id="SM00507">
    <property type="entry name" value="HNHc"/>
    <property type="match status" value="1"/>
</dbReference>
<accession>A0A0F9F3P9</accession>
<evidence type="ECO:0000259" key="1">
    <source>
        <dbReference type="SMART" id="SM00507"/>
    </source>
</evidence>
<dbReference type="CDD" id="cd00085">
    <property type="entry name" value="HNHc"/>
    <property type="match status" value="1"/>
</dbReference>
<gene>
    <name evidence="2" type="ORF">LCGC14_1998670</name>
</gene>
<organism evidence="2">
    <name type="scientific">marine sediment metagenome</name>
    <dbReference type="NCBI Taxonomy" id="412755"/>
    <lineage>
        <taxon>unclassified sequences</taxon>
        <taxon>metagenomes</taxon>
        <taxon>ecological metagenomes</taxon>
    </lineage>
</organism>
<proteinExistence type="predicted"/>
<comment type="caution">
    <text evidence="2">The sequence shown here is derived from an EMBL/GenBank/DDBJ whole genome shotgun (WGS) entry which is preliminary data.</text>
</comment>
<dbReference type="GO" id="GO:0004519">
    <property type="term" value="F:endonuclease activity"/>
    <property type="evidence" value="ECO:0007669"/>
    <property type="project" value="InterPro"/>
</dbReference>
<feature type="domain" description="HNH nuclease" evidence="1">
    <location>
        <begin position="72"/>
        <end position="122"/>
    </location>
</feature>
<sequence length="127" mass="14487">MEKTTPTETTERPQEWKHNYYLEKVTGLEVLQNEDEGTVILGVSGGITVVRVSTVRLLALAERVFLRRNLNRLRLDLMDEQNGRCAICKNATPLQLDHIEPRSRGRNDRKENLRLLCVPCHAGRHGG</sequence>